<proteinExistence type="predicted"/>
<organism evidence="2 3">
    <name type="scientific">Pristionchus fissidentatus</name>
    <dbReference type="NCBI Taxonomy" id="1538716"/>
    <lineage>
        <taxon>Eukaryota</taxon>
        <taxon>Metazoa</taxon>
        <taxon>Ecdysozoa</taxon>
        <taxon>Nematoda</taxon>
        <taxon>Chromadorea</taxon>
        <taxon>Rhabditida</taxon>
        <taxon>Rhabditina</taxon>
        <taxon>Diplogasteromorpha</taxon>
        <taxon>Diplogasteroidea</taxon>
        <taxon>Neodiplogasteridae</taxon>
        <taxon>Pristionchus</taxon>
    </lineage>
</organism>
<sequence length="135" mass="14944">DCIRSNLFKSCVNDEENCVEIIQERNSFRCPESATTWTTSDNEIWTELTDVHTIACERGTWTITAEVPLHSEIIGVKCLAPSASQRTGVAVYVTVGVLLLLVILIAGCVIICRVTGCLKIISKKFRGDKNREEKG</sequence>
<evidence type="ECO:0000313" key="2">
    <source>
        <dbReference type="EMBL" id="GMT30867.1"/>
    </source>
</evidence>
<keyword evidence="1" id="KW-0472">Membrane</keyword>
<evidence type="ECO:0000256" key="1">
    <source>
        <dbReference type="SAM" id="Phobius"/>
    </source>
</evidence>
<name>A0AAV5WLZ8_9BILA</name>
<keyword evidence="1" id="KW-0812">Transmembrane</keyword>
<feature type="non-terminal residue" evidence="2">
    <location>
        <position position="1"/>
    </location>
</feature>
<dbReference type="AlphaFoldDB" id="A0AAV5WLZ8"/>
<feature type="non-terminal residue" evidence="2">
    <location>
        <position position="135"/>
    </location>
</feature>
<keyword evidence="1" id="KW-1133">Transmembrane helix</keyword>
<protein>
    <submittedName>
        <fullName evidence="2">Uncharacterized protein</fullName>
    </submittedName>
</protein>
<keyword evidence="3" id="KW-1185">Reference proteome</keyword>
<accession>A0AAV5WLZ8</accession>
<gene>
    <name evidence="2" type="ORF">PFISCL1PPCAC_22164</name>
</gene>
<evidence type="ECO:0000313" key="3">
    <source>
        <dbReference type="Proteomes" id="UP001432322"/>
    </source>
</evidence>
<comment type="caution">
    <text evidence="2">The sequence shown here is derived from an EMBL/GenBank/DDBJ whole genome shotgun (WGS) entry which is preliminary data.</text>
</comment>
<feature type="transmembrane region" description="Helical" evidence="1">
    <location>
        <begin position="89"/>
        <end position="116"/>
    </location>
</feature>
<reference evidence="2" key="1">
    <citation type="submission" date="2023-10" db="EMBL/GenBank/DDBJ databases">
        <title>Genome assembly of Pristionchus species.</title>
        <authorList>
            <person name="Yoshida K."/>
            <person name="Sommer R.J."/>
        </authorList>
    </citation>
    <scope>NUCLEOTIDE SEQUENCE</scope>
    <source>
        <strain evidence="2">RS5133</strain>
    </source>
</reference>
<dbReference type="EMBL" id="BTSY01000005">
    <property type="protein sequence ID" value="GMT30867.1"/>
    <property type="molecule type" value="Genomic_DNA"/>
</dbReference>
<dbReference type="Proteomes" id="UP001432322">
    <property type="component" value="Unassembled WGS sequence"/>
</dbReference>